<dbReference type="GeneID" id="66077021"/>
<evidence type="ECO:0000313" key="2">
    <source>
        <dbReference type="Proteomes" id="UP001049176"/>
    </source>
</evidence>
<comment type="caution">
    <text evidence="1">The sequence shown here is derived from an EMBL/GenBank/DDBJ whole genome shotgun (WGS) entry which is preliminary data.</text>
</comment>
<dbReference type="RefSeq" id="XP_043010815.1">
    <property type="nucleotide sequence ID" value="XM_043152729.1"/>
</dbReference>
<sequence length="98" mass="10118">MQVHVELALAVSLLGDIGGVAIRKEIVNAGGIEILKAVANAGGPEEVRKACELAITSVTGNLFSRNAASAKTAMAHNWSGGCPDFYPPCPLVVGMLEE</sequence>
<dbReference type="KEGG" id="more:E1B28_007945"/>
<gene>
    <name evidence="1" type="ORF">E1B28_007945</name>
</gene>
<reference evidence="1" key="1">
    <citation type="journal article" date="2021" name="Genome Biol. Evol.">
        <title>The assembled and annotated genome of the fairy-ring fungus Marasmius oreades.</title>
        <authorList>
            <person name="Hiltunen M."/>
            <person name="Ament-Velasquez S.L."/>
            <person name="Johannesson H."/>
        </authorList>
    </citation>
    <scope>NUCLEOTIDE SEQUENCE</scope>
    <source>
        <strain evidence="1">03SP1</strain>
    </source>
</reference>
<evidence type="ECO:0000313" key="1">
    <source>
        <dbReference type="EMBL" id="KAG7094345.1"/>
    </source>
</evidence>
<organism evidence="1 2">
    <name type="scientific">Marasmius oreades</name>
    <name type="common">fairy-ring Marasmius</name>
    <dbReference type="NCBI Taxonomy" id="181124"/>
    <lineage>
        <taxon>Eukaryota</taxon>
        <taxon>Fungi</taxon>
        <taxon>Dikarya</taxon>
        <taxon>Basidiomycota</taxon>
        <taxon>Agaricomycotina</taxon>
        <taxon>Agaricomycetes</taxon>
        <taxon>Agaricomycetidae</taxon>
        <taxon>Agaricales</taxon>
        <taxon>Marasmiineae</taxon>
        <taxon>Marasmiaceae</taxon>
        <taxon>Marasmius</taxon>
    </lineage>
</organism>
<accession>A0A9P7S3C1</accession>
<protein>
    <submittedName>
        <fullName evidence="1">Uncharacterized protein</fullName>
    </submittedName>
</protein>
<dbReference type="OrthoDB" id="1668230at2759"/>
<dbReference type="AlphaFoldDB" id="A0A9P7S3C1"/>
<name>A0A9P7S3C1_9AGAR</name>
<dbReference type="EMBL" id="CM032184">
    <property type="protein sequence ID" value="KAG7094345.1"/>
    <property type="molecule type" value="Genomic_DNA"/>
</dbReference>
<dbReference type="Proteomes" id="UP001049176">
    <property type="component" value="Chromosome 4"/>
</dbReference>
<proteinExistence type="predicted"/>
<keyword evidence="2" id="KW-1185">Reference proteome</keyword>